<feature type="transmembrane region" description="Helical" evidence="2">
    <location>
        <begin position="40"/>
        <end position="59"/>
    </location>
</feature>
<organism evidence="3">
    <name type="scientific">viral metagenome</name>
    <dbReference type="NCBI Taxonomy" id="1070528"/>
    <lineage>
        <taxon>unclassified sequences</taxon>
        <taxon>metagenomes</taxon>
        <taxon>organismal metagenomes</taxon>
    </lineage>
</organism>
<keyword evidence="2" id="KW-0812">Transmembrane</keyword>
<reference evidence="3" key="1">
    <citation type="journal article" date="2020" name="Nature">
        <title>Giant virus diversity and host interactions through global metagenomics.</title>
        <authorList>
            <person name="Schulz F."/>
            <person name="Roux S."/>
            <person name="Paez-Espino D."/>
            <person name="Jungbluth S."/>
            <person name="Walsh D.A."/>
            <person name="Denef V.J."/>
            <person name="McMahon K.D."/>
            <person name="Konstantinidis K.T."/>
            <person name="Eloe-Fadrosh E.A."/>
            <person name="Kyrpides N.C."/>
            <person name="Woyke T."/>
        </authorList>
    </citation>
    <scope>NUCLEOTIDE SEQUENCE</scope>
    <source>
        <strain evidence="3">GVMAG-S-1102244-55</strain>
    </source>
</reference>
<proteinExistence type="predicted"/>
<dbReference type="EMBL" id="MN740847">
    <property type="protein sequence ID" value="QHU14840.1"/>
    <property type="molecule type" value="Genomic_DNA"/>
</dbReference>
<dbReference type="AlphaFoldDB" id="A0A6C0KDQ2"/>
<accession>A0A6C0KDQ2</accession>
<feature type="region of interest" description="Disordered" evidence="1">
    <location>
        <begin position="177"/>
        <end position="204"/>
    </location>
</feature>
<feature type="transmembrane region" description="Helical" evidence="2">
    <location>
        <begin position="111"/>
        <end position="129"/>
    </location>
</feature>
<sequence>MVEQISPATSMTYFTVITSFAFILKYFMAKGYDQRNGGGYLGLIITIVYLAIILATQTYINYQNAKEKCGGTPQLLSSINYTIIPNLFIFGTLLLILILMPGWKAPFSNTLGYLVVWLAGVNGSFFKLLKQENNQNKLLQMVYKDPSIMINEITPENFDLFVARMGGKNGGVDSLPVAEAKPIDSPPPSAPPLKGGRRKQRGGNSSILSADYKNHLPGLYGFVVIKDMVSEFLWYILVGNLVINTSNSYIQTIKCNRSASDLGAFVESSLNNPKKEKKKEKWSLGY</sequence>
<keyword evidence="2" id="KW-0472">Membrane</keyword>
<evidence type="ECO:0000313" key="3">
    <source>
        <dbReference type="EMBL" id="QHU14840.1"/>
    </source>
</evidence>
<feature type="transmembrane region" description="Helical" evidence="2">
    <location>
        <begin position="12"/>
        <end position="28"/>
    </location>
</feature>
<name>A0A6C0KDQ2_9ZZZZ</name>
<evidence type="ECO:0000256" key="2">
    <source>
        <dbReference type="SAM" id="Phobius"/>
    </source>
</evidence>
<keyword evidence="2" id="KW-1133">Transmembrane helix</keyword>
<feature type="transmembrane region" description="Helical" evidence="2">
    <location>
        <begin position="79"/>
        <end position="99"/>
    </location>
</feature>
<protein>
    <submittedName>
        <fullName evidence="3">Uncharacterized protein</fullName>
    </submittedName>
</protein>
<evidence type="ECO:0000256" key="1">
    <source>
        <dbReference type="SAM" id="MobiDB-lite"/>
    </source>
</evidence>